<feature type="compositionally biased region" description="Low complexity" evidence="1">
    <location>
        <begin position="278"/>
        <end position="295"/>
    </location>
</feature>
<gene>
    <name evidence="2" type="ORF">GRF29_44g336855</name>
</gene>
<comment type="caution">
    <text evidence="2">The sequence shown here is derived from an EMBL/GenBank/DDBJ whole genome shotgun (WGS) entry which is preliminary data.</text>
</comment>
<feature type="compositionally biased region" description="Low complexity" evidence="1">
    <location>
        <begin position="412"/>
        <end position="432"/>
    </location>
</feature>
<feature type="compositionally biased region" description="Polar residues" evidence="1">
    <location>
        <begin position="528"/>
        <end position="555"/>
    </location>
</feature>
<protein>
    <submittedName>
        <fullName evidence="2">Uncharacterized protein</fullName>
    </submittedName>
</protein>
<dbReference type="PANTHER" id="PTHR42040">
    <property type="entry name" value="INNER KINETOCHORE SUBUNIT FTA4"/>
    <property type="match status" value="1"/>
</dbReference>
<feature type="region of interest" description="Disordered" evidence="1">
    <location>
        <begin position="224"/>
        <end position="297"/>
    </location>
</feature>
<feature type="compositionally biased region" description="Polar residues" evidence="1">
    <location>
        <begin position="499"/>
        <end position="510"/>
    </location>
</feature>
<feature type="region of interest" description="Disordered" evidence="1">
    <location>
        <begin position="314"/>
        <end position="357"/>
    </location>
</feature>
<dbReference type="InterPro" id="IPR025207">
    <property type="entry name" value="Sim4_Fta4"/>
</dbReference>
<keyword evidence="3" id="KW-1185">Reference proteome</keyword>
<proteinExistence type="predicted"/>
<evidence type="ECO:0000313" key="3">
    <source>
        <dbReference type="Proteomes" id="UP001280581"/>
    </source>
</evidence>
<accession>A0AAN6RIW0</accession>
<feature type="compositionally biased region" description="Acidic residues" evidence="1">
    <location>
        <begin position="228"/>
        <end position="240"/>
    </location>
</feature>
<evidence type="ECO:0000313" key="2">
    <source>
        <dbReference type="EMBL" id="KAK3209674.1"/>
    </source>
</evidence>
<feature type="compositionally biased region" description="Basic and acidic residues" evidence="1">
    <location>
        <begin position="656"/>
        <end position="666"/>
    </location>
</feature>
<dbReference type="AlphaFoldDB" id="A0AAN6RIW0"/>
<reference evidence="2 3" key="1">
    <citation type="submission" date="2021-02" db="EMBL/GenBank/DDBJ databases">
        <title>Genome assembly of Pseudopithomyces chartarum.</title>
        <authorList>
            <person name="Jauregui R."/>
            <person name="Singh J."/>
            <person name="Voisey C."/>
        </authorList>
    </citation>
    <scope>NUCLEOTIDE SEQUENCE [LARGE SCALE GENOMIC DNA]</scope>
    <source>
        <strain evidence="2 3">AGR01</strain>
    </source>
</reference>
<feature type="compositionally biased region" description="Polar residues" evidence="1">
    <location>
        <begin position="644"/>
        <end position="655"/>
    </location>
</feature>
<dbReference type="Proteomes" id="UP001280581">
    <property type="component" value="Unassembled WGS sequence"/>
</dbReference>
<organism evidence="2 3">
    <name type="scientific">Pseudopithomyces chartarum</name>
    <dbReference type="NCBI Taxonomy" id="1892770"/>
    <lineage>
        <taxon>Eukaryota</taxon>
        <taxon>Fungi</taxon>
        <taxon>Dikarya</taxon>
        <taxon>Ascomycota</taxon>
        <taxon>Pezizomycotina</taxon>
        <taxon>Dothideomycetes</taxon>
        <taxon>Pleosporomycetidae</taxon>
        <taxon>Pleosporales</taxon>
        <taxon>Massarineae</taxon>
        <taxon>Didymosphaeriaceae</taxon>
        <taxon>Pseudopithomyces</taxon>
    </lineage>
</organism>
<dbReference type="GO" id="GO:0031511">
    <property type="term" value="C:Mis6-Sim4 complex"/>
    <property type="evidence" value="ECO:0007669"/>
    <property type="project" value="InterPro"/>
</dbReference>
<dbReference type="PANTHER" id="PTHR42040:SF1">
    <property type="entry name" value="INNER KINETOCHORE SUBUNIT FTA4"/>
    <property type="match status" value="1"/>
</dbReference>
<name>A0AAN6RIW0_9PLEO</name>
<sequence length="808" mass="88244">MSRHKTVVEQKQNFLQSRKHHLSRGIAPSERLKQIAHDGGVELTVLKGVVDKVNRELKQHSRRVYSRQMTEHLVEQIDQLYWDSGTRDVDHEIADATTDVMEDENTIYLNDDLTQESCIAKLPLRWDTSSEPSPAPSADRVDQDDYLSAMTRLQSLSAQRLTLQQKLNTYRTLLALLEPYRKPKTNVQPNLVWKDAPLAGELSRTRTLAIRVAGRVEERFGNIQVPATDDDGDIGMEEDEKGSCIQARRGYKRRGTLPSTIAGPPYASKPNNLPDDNSPQASPAPYRRSSSYRSSENGPIQITNLLILFEDSSNEASSSGLDRSKGPPVPHPKPPAPPAPPAKSAGRTSSSHEDGDVTDLGEMMLNFDILKAVIALEPSLITTYSEALFPDWYKKASGPSVKGSSRRRNTLKASSEAAGKASSKAPGKASSKTPGIVKRVRFADEEPSASTHAESSSKKPAPQPPTKPPPSKSNPSPAQKEAVVAARNKIMAELRMTPLTDQSIRPKTSNPAPPTSGRAFIPDASEELPQTQSIFDIRKQNAQGGSDPARTSSQPVFPDTSEKTSHARSIFNIRKQNAQGAPAPHHTSSQPSVEDASGKPPEIQPIFNTGKQKAQGVSAPVTSENNPPALTIFDLRRRNAQGGAPTTSSPKQTPFKSDHPKQKEPFVELPELPQLQPTTAFSLLLPPPSPPTTSLSPASPQITTHNPPPMTPDPVDPDSDLYDPPTPRLSVPADLLDPLDPDYDLYAPPTPPQFPTGPPSSPIFSPPSMQPTAFFTHSNLSTYDFAPERRHRYARYVPLLSPMSPSVW</sequence>
<dbReference type="EMBL" id="WVTA01000005">
    <property type="protein sequence ID" value="KAK3209674.1"/>
    <property type="molecule type" value="Genomic_DNA"/>
</dbReference>
<feature type="compositionally biased region" description="Pro residues" evidence="1">
    <location>
        <begin position="461"/>
        <end position="472"/>
    </location>
</feature>
<feature type="compositionally biased region" description="Pro residues" evidence="1">
    <location>
        <begin position="748"/>
        <end position="769"/>
    </location>
</feature>
<evidence type="ECO:0000256" key="1">
    <source>
        <dbReference type="SAM" id="MobiDB-lite"/>
    </source>
</evidence>
<dbReference type="Pfam" id="PF13093">
    <property type="entry name" value="FTA4"/>
    <property type="match status" value="1"/>
</dbReference>
<feature type="region of interest" description="Disordered" evidence="1">
    <location>
        <begin position="396"/>
        <end position="770"/>
    </location>
</feature>
<feature type="compositionally biased region" description="Pro residues" evidence="1">
    <location>
        <begin position="327"/>
        <end position="341"/>
    </location>
</feature>